<accession>A0A854QHE2</accession>
<comment type="caution">
    <text evidence="1">The sequence shown here is derived from an EMBL/GenBank/DDBJ whole genome shotgun (WGS) entry which is preliminary data.</text>
</comment>
<evidence type="ECO:0008006" key="3">
    <source>
        <dbReference type="Google" id="ProtNLM"/>
    </source>
</evidence>
<name>A0A854QHE2_CRYNE</name>
<dbReference type="EMBL" id="AMKT01000034">
    <property type="protein sequence ID" value="OXG24116.1"/>
    <property type="molecule type" value="Genomic_DNA"/>
</dbReference>
<dbReference type="PANTHER" id="PTHR34389:SF2">
    <property type="entry name" value="L-RHAMNOSE MUTAROTASE"/>
    <property type="match status" value="1"/>
</dbReference>
<protein>
    <recommendedName>
        <fullName evidence="3">Rhamnose mutarotase</fullName>
    </recommendedName>
</protein>
<reference evidence="1 2" key="1">
    <citation type="submission" date="2017-06" db="EMBL/GenBank/DDBJ databases">
        <title>Global population genomics of the pathogenic fungus Cryptococcus neoformans var. grubii.</title>
        <authorList>
            <person name="Cuomo C."/>
            <person name="Litvintseva A."/>
            <person name="Chen Y."/>
            <person name="Young S."/>
            <person name="Zeng Q."/>
            <person name="Chapman S."/>
            <person name="Gujja S."/>
            <person name="Saif S."/>
            <person name="Birren B."/>
        </authorList>
    </citation>
    <scope>NUCLEOTIDE SEQUENCE [LARGE SCALE GENOMIC DNA]</scope>
    <source>
        <strain evidence="1 2">Tu259-1</strain>
    </source>
</reference>
<dbReference type="SUPFAM" id="SSF54909">
    <property type="entry name" value="Dimeric alpha+beta barrel"/>
    <property type="match status" value="1"/>
</dbReference>
<dbReference type="InterPro" id="IPR011008">
    <property type="entry name" value="Dimeric_a/b-barrel"/>
</dbReference>
<dbReference type="OrthoDB" id="9981546at2759"/>
<dbReference type="GO" id="GO:0016857">
    <property type="term" value="F:racemase and epimerase activity, acting on carbohydrates and derivatives"/>
    <property type="evidence" value="ECO:0007669"/>
    <property type="project" value="InterPro"/>
</dbReference>
<proteinExistence type="predicted"/>
<dbReference type="InterPro" id="IPR008000">
    <property type="entry name" value="Rham/fucose_mutarotase"/>
</dbReference>
<evidence type="ECO:0000313" key="2">
    <source>
        <dbReference type="Proteomes" id="UP000199727"/>
    </source>
</evidence>
<dbReference type="Proteomes" id="UP000199727">
    <property type="component" value="Unassembled WGS sequence"/>
</dbReference>
<sequence>MFKTSSLSAFSPRIFTRVMSTTPLPMPQLPRTDEGKRICQIVRVKPERLEEYKKVHAQVWPEVLGALRKAHVVDYSIHYFAPHNLLIAHMRYIGSDFQKDMDGIKENEATKKWWQLTDGMQESFVPGATGSESGPGWWVEAEEVFRLEG</sequence>
<evidence type="ECO:0000313" key="1">
    <source>
        <dbReference type="EMBL" id="OXG24116.1"/>
    </source>
</evidence>
<dbReference type="AlphaFoldDB" id="A0A854QHE2"/>
<dbReference type="Gene3D" id="3.30.70.100">
    <property type="match status" value="1"/>
</dbReference>
<organism evidence="1 2">
    <name type="scientific">Cryptococcus neoformans Tu259-1</name>
    <dbReference type="NCBI Taxonomy" id="1230072"/>
    <lineage>
        <taxon>Eukaryota</taxon>
        <taxon>Fungi</taxon>
        <taxon>Dikarya</taxon>
        <taxon>Basidiomycota</taxon>
        <taxon>Agaricomycotina</taxon>
        <taxon>Tremellomycetes</taxon>
        <taxon>Tremellales</taxon>
        <taxon>Cryptococcaceae</taxon>
        <taxon>Cryptococcus</taxon>
        <taxon>Cryptococcus neoformans species complex</taxon>
    </lineage>
</organism>
<gene>
    <name evidence="1" type="ORF">C361_02665</name>
</gene>
<dbReference type="Pfam" id="PF05336">
    <property type="entry name" value="rhaM"/>
    <property type="match status" value="1"/>
</dbReference>
<dbReference type="PANTHER" id="PTHR34389">
    <property type="entry name" value="L-RHAMNOSE MUTAROTASE"/>
    <property type="match status" value="1"/>
</dbReference>